<evidence type="ECO:0000313" key="9">
    <source>
        <dbReference type="Proteomes" id="UP000192796"/>
    </source>
</evidence>
<dbReference type="SUPFAM" id="SSF48452">
    <property type="entry name" value="TPR-like"/>
    <property type="match status" value="1"/>
</dbReference>
<keyword evidence="9" id="KW-1185">Reference proteome</keyword>
<dbReference type="AlphaFoldDB" id="A0A1V9FQ41"/>
<dbReference type="PROSITE" id="PS51257">
    <property type="entry name" value="PROKAR_LIPOPROTEIN"/>
    <property type="match status" value="1"/>
</dbReference>
<keyword evidence="5" id="KW-0998">Cell outer membrane</keyword>
<dbReference type="InterPro" id="IPR011990">
    <property type="entry name" value="TPR-like_helical_dom_sf"/>
</dbReference>
<sequence>MKPVKTYILYGCIATALLGLFSCDKNLDNEVKTSFDDKTQWQSESYADIFLNDVYDQLPDMYSQPENLDNFTDDNDAGFYYNSWKFKDGNLDPASANYALFGGGATGVQTISRYNWPALYTSIRKCNTFIQQVTAHKSNYSADWFNKRIDEARFNRAFHYSILFLHWGGVPLILDPQVRTDTASLFVKRSTYAETLDFIVKTVDTILANKYLAVKYNKGNPNAGRATLGAALMLKAYLQLVAASPTFNSATYPGGTDPNRIAGFGNVDPARWATAAASFKKFMDDWGGAGKQYNLFPEDSTLWYEDNEYNAEVIWDRQYVSNAKGSNYEQYGGPVYILGSYYTWGNYNPTQELVDQFFMANGKPITDPASGYDPQKPYVNRESRFYKWIVYDGAPYKLDWMPAQDTIYTRIDKVRPSLNQIDFASTDVSNTAYYFRKKLNPKNRPSTGVSGANYIYFRYAEVLLGYAEAQNEAVGPDASVYTAMNAIRARVNLPALPPSLTQSQMRDAIRQERRVELCFENKRFQDIIRWKIADQVLTVDLHGMKIENTVPGNNSGVWTYTPVGLNHPHAFKMKQYLHPIPQSALAQNYKLVQTPGY</sequence>
<evidence type="ECO:0000259" key="7">
    <source>
        <dbReference type="Pfam" id="PF14322"/>
    </source>
</evidence>
<dbReference type="EMBL" id="LVYD01000063">
    <property type="protein sequence ID" value="OQP60462.1"/>
    <property type="molecule type" value="Genomic_DNA"/>
</dbReference>
<dbReference type="Pfam" id="PF14322">
    <property type="entry name" value="SusD-like_3"/>
    <property type="match status" value="1"/>
</dbReference>
<dbReference type="Proteomes" id="UP000192796">
    <property type="component" value="Unassembled WGS sequence"/>
</dbReference>
<keyword evidence="3" id="KW-0732">Signal</keyword>
<proteinExistence type="inferred from homology"/>
<evidence type="ECO:0000256" key="1">
    <source>
        <dbReference type="ARBA" id="ARBA00004442"/>
    </source>
</evidence>
<evidence type="ECO:0000313" key="8">
    <source>
        <dbReference type="EMBL" id="OQP60462.1"/>
    </source>
</evidence>
<keyword evidence="4" id="KW-0472">Membrane</keyword>
<evidence type="ECO:0000256" key="5">
    <source>
        <dbReference type="ARBA" id="ARBA00023237"/>
    </source>
</evidence>
<feature type="domain" description="SusD-like N-terminal" evidence="7">
    <location>
        <begin position="113"/>
        <end position="218"/>
    </location>
</feature>
<reference evidence="8 9" key="1">
    <citation type="submission" date="2016-03" db="EMBL/GenBank/DDBJ databases">
        <title>Niastella vici sp. nov., isolated from farmland soil.</title>
        <authorList>
            <person name="Chen L."/>
            <person name="Wang D."/>
            <person name="Yang S."/>
            <person name="Wang G."/>
        </authorList>
    </citation>
    <scope>NUCLEOTIDE SEQUENCE [LARGE SCALE GENOMIC DNA]</scope>
    <source>
        <strain evidence="8 9">DJ57</strain>
    </source>
</reference>
<dbReference type="InterPro" id="IPR012944">
    <property type="entry name" value="SusD_RagB_dom"/>
</dbReference>
<comment type="subcellular location">
    <subcellularLocation>
        <location evidence="1">Cell outer membrane</location>
    </subcellularLocation>
</comment>
<dbReference type="InterPro" id="IPR033985">
    <property type="entry name" value="SusD-like_N"/>
</dbReference>
<name>A0A1V9FQ41_9BACT</name>
<comment type="caution">
    <text evidence="8">The sequence shown here is derived from an EMBL/GenBank/DDBJ whole genome shotgun (WGS) entry which is preliminary data.</text>
</comment>
<dbReference type="RefSeq" id="WP_081153196.1">
    <property type="nucleotide sequence ID" value="NZ_LVYD01000063.1"/>
</dbReference>
<gene>
    <name evidence="8" type="ORF">A3860_33620</name>
</gene>
<dbReference type="OrthoDB" id="5694214at2"/>
<organism evidence="8 9">
    <name type="scientific">Niastella vici</name>
    <dbReference type="NCBI Taxonomy" id="1703345"/>
    <lineage>
        <taxon>Bacteria</taxon>
        <taxon>Pseudomonadati</taxon>
        <taxon>Bacteroidota</taxon>
        <taxon>Chitinophagia</taxon>
        <taxon>Chitinophagales</taxon>
        <taxon>Chitinophagaceae</taxon>
        <taxon>Niastella</taxon>
    </lineage>
</organism>
<feature type="domain" description="RagB/SusD" evidence="6">
    <location>
        <begin position="312"/>
        <end position="597"/>
    </location>
</feature>
<accession>A0A1V9FQ41</accession>
<protein>
    <submittedName>
        <fullName evidence="8">Glycan metabolism protein RagB</fullName>
    </submittedName>
</protein>
<comment type="similarity">
    <text evidence="2">Belongs to the SusD family.</text>
</comment>
<evidence type="ECO:0000259" key="6">
    <source>
        <dbReference type="Pfam" id="PF07980"/>
    </source>
</evidence>
<evidence type="ECO:0000256" key="4">
    <source>
        <dbReference type="ARBA" id="ARBA00023136"/>
    </source>
</evidence>
<evidence type="ECO:0000256" key="2">
    <source>
        <dbReference type="ARBA" id="ARBA00006275"/>
    </source>
</evidence>
<dbReference type="STRING" id="1703345.A3860_33620"/>
<dbReference type="GO" id="GO:0009279">
    <property type="term" value="C:cell outer membrane"/>
    <property type="evidence" value="ECO:0007669"/>
    <property type="project" value="UniProtKB-SubCell"/>
</dbReference>
<evidence type="ECO:0000256" key="3">
    <source>
        <dbReference type="ARBA" id="ARBA00022729"/>
    </source>
</evidence>
<dbReference type="Pfam" id="PF07980">
    <property type="entry name" value="SusD_RagB"/>
    <property type="match status" value="1"/>
</dbReference>
<dbReference type="Gene3D" id="1.25.40.390">
    <property type="match status" value="1"/>
</dbReference>